<gene>
    <name evidence="1" type="ORF">M5D45_23800</name>
</gene>
<dbReference type="RefSeq" id="WP_250025396.1">
    <property type="nucleotide sequence ID" value="NZ_CP097331.1"/>
</dbReference>
<sequence>MARVATVPTVHIPSASAWLSGATTVDSSRMAMVMVPKKFPATGCRYSLASAAG</sequence>
<dbReference type="KEGG" id="ccam:M5D45_23800"/>
<dbReference type="AlphaFoldDB" id="A0AAE9I2W9"/>
<accession>A0AAE9I2W9</accession>
<dbReference type="Proteomes" id="UP001056132">
    <property type="component" value="Chromosome 2"/>
</dbReference>
<name>A0AAE9I2W9_9BURK</name>
<dbReference type="EMBL" id="CP097331">
    <property type="protein sequence ID" value="URF06159.1"/>
    <property type="molecule type" value="Genomic_DNA"/>
</dbReference>
<proteinExistence type="predicted"/>
<reference evidence="1" key="1">
    <citation type="journal article" date="2022" name="Microbiol. Resour. Announc.">
        <title>Genome Sequence of Cupriavidus campinensis Strain G5, a Member of a Bacterial Consortium Capable of Polyethylene Degradation.</title>
        <authorList>
            <person name="Schneider B."/>
            <person name="Pfeiffer F."/>
            <person name="Dyall-Smith M."/>
            <person name="Kunte H.J."/>
        </authorList>
    </citation>
    <scope>NUCLEOTIDE SEQUENCE</scope>
    <source>
        <strain evidence="1">G5</strain>
    </source>
</reference>
<organism evidence="1 2">
    <name type="scientific">Cupriavidus campinensis</name>
    <dbReference type="NCBI Taxonomy" id="151783"/>
    <lineage>
        <taxon>Bacteria</taxon>
        <taxon>Pseudomonadati</taxon>
        <taxon>Pseudomonadota</taxon>
        <taxon>Betaproteobacteria</taxon>
        <taxon>Burkholderiales</taxon>
        <taxon>Burkholderiaceae</taxon>
        <taxon>Cupriavidus</taxon>
    </lineage>
</organism>
<reference evidence="1" key="2">
    <citation type="submission" date="2022-05" db="EMBL/GenBank/DDBJ databases">
        <authorList>
            <person name="Kunte H.-J."/>
        </authorList>
    </citation>
    <scope>NUCLEOTIDE SEQUENCE</scope>
    <source>
        <strain evidence="1">G5</strain>
    </source>
</reference>
<evidence type="ECO:0000313" key="1">
    <source>
        <dbReference type="EMBL" id="URF06159.1"/>
    </source>
</evidence>
<protein>
    <submittedName>
        <fullName evidence="1">Uncharacterized protein</fullName>
    </submittedName>
</protein>
<evidence type="ECO:0000313" key="2">
    <source>
        <dbReference type="Proteomes" id="UP001056132"/>
    </source>
</evidence>